<dbReference type="PANTHER" id="PTHR39456">
    <property type="entry name" value="METAL-DEPENDENT HYDROLASE"/>
    <property type="match status" value="1"/>
</dbReference>
<keyword evidence="1" id="KW-0812">Transmembrane</keyword>
<feature type="transmembrane region" description="Helical" evidence="1">
    <location>
        <begin position="210"/>
        <end position="231"/>
    </location>
</feature>
<dbReference type="Pfam" id="PF10118">
    <property type="entry name" value="Metal_hydrol"/>
    <property type="match status" value="1"/>
</dbReference>
<accession>A0ABW0ZLJ9</accession>
<keyword evidence="1" id="KW-1133">Transmembrane helix</keyword>
<evidence type="ECO:0000256" key="1">
    <source>
        <dbReference type="SAM" id="Phobius"/>
    </source>
</evidence>
<comment type="caution">
    <text evidence="2">The sequence shown here is derived from an EMBL/GenBank/DDBJ whole genome shotgun (WGS) entry which is preliminary data.</text>
</comment>
<dbReference type="PIRSF" id="PIRSF007580">
    <property type="entry name" value="UCP07580"/>
    <property type="match status" value="1"/>
</dbReference>
<protein>
    <submittedName>
        <fullName evidence="2">Metal-dependent hydrolase</fullName>
        <ecNumber evidence="2">3.-.-.-</ecNumber>
    </submittedName>
</protein>
<dbReference type="EMBL" id="JBHSNS010000008">
    <property type="protein sequence ID" value="MFC5730456.1"/>
    <property type="molecule type" value="Genomic_DNA"/>
</dbReference>
<gene>
    <name evidence="2" type="ORF">ACFPQB_16155</name>
</gene>
<keyword evidence="3" id="KW-1185">Reference proteome</keyword>
<keyword evidence="1" id="KW-0472">Membrane</keyword>
<reference evidence="3" key="1">
    <citation type="journal article" date="2019" name="Int. J. Syst. Evol. Microbiol.">
        <title>The Global Catalogue of Microorganisms (GCM) 10K type strain sequencing project: providing services to taxonomists for standard genome sequencing and annotation.</title>
        <authorList>
            <consortium name="The Broad Institute Genomics Platform"/>
            <consortium name="The Broad Institute Genome Sequencing Center for Infectious Disease"/>
            <person name="Wu L."/>
            <person name="Ma J."/>
        </authorList>
    </citation>
    <scope>NUCLEOTIDE SEQUENCE [LARGE SCALE GENOMIC DNA]</scope>
    <source>
        <strain evidence="3">YIM 94188</strain>
    </source>
</reference>
<sequence length="308" mass="34490">MAHVPTATAPDGAPYDEEALAIHAREMDFCWDDVPLHYIPGRMVATHVYNCMHLLLPEGEKAMSAALAQALPLIDDPRLAEEVVGFIGQEATHADSHGGMLERLVDLGLDARPVLRRLDKLISVIMADYGGHRIRHHLLCERLALFSALEHFTAVWGKFFLESEGLAESGMHPMVLDLLKWHGAEEVEHRSVVFDAFQYVDGSYARRVRMGVLGSLALAAAGFMTLGYLVAKDPERTRTRNPWKRYVAPVLEFLRATRDRVIPNTLGFLTEIPVYARRDFHPSQLDGMDLAVRYLAQAPIRHHGDRAA</sequence>
<dbReference type="InterPro" id="IPR016516">
    <property type="entry name" value="UCP07580"/>
</dbReference>
<dbReference type="RefSeq" id="WP_136432262.1">
    <property type="nucleotide sequence ID" value="NZ_JBHSNS010000008.1"/>
</dbReference>
<dbReference type="PANTHER" id="PTHR39456:SF1">
    <property type="entry name" value="METAL-DEPENDENT HYDROLASE"/>
    <property type="match status" value="1"/>
</dbReference>
<proteinExistence type="predicted"/>
<evidence type="ECO:0000313" key="2">
    <source>
        <dbReference type="EMBL" id="MFC5730456.1"/>
    </source>
</evidence>
<keyword evidence="2" id="KW-0378">Hydrolase</keyword>
<dbReference type="EC" id="3.-.-.-" evidence="2"/>
<dbReference type="GO" id="GO:0016787">
    <property type="term" value="F:hydrolase activity"/>
    <property type="evidence" value="ECO:0007669"/>
    <property type="project" value="UniProtKB-KW"/>
</dbReference>
<organism evidence="2 3">
    <name type="scientific">Nocardioides vastitatis</name>
    <dbReference type="NCBI Taxonomy" id="2568655"/>
    <lineage>
        <taxon>Bacteria</taxon>
        <taxon>Bacillati</taxon>
        <taxon>Actinomycetota</taxon>
        <taxon>Actinomycetes</taxon>
        <taxon>Propionibacteriales</taxon>
        <taxon>Nocardioidaceae</taxon>
        <taxon>Nocardioides</taxon>
    </lineage>
</organism>
<dbReference type="Proteomes" id="UP001596072">
    <property type="component" value="Unassembled WGS sequence"/>
</dbReference>
<name>A0ABW0ZLJ9_9ACTN</name>
<evidence type="ECO:0000313" key="3">
    <source>
        <dbReference type="Proteomes" id="UP001596072"/>
    </source>
</evidence>